<dbReference type="EMBL" id="BMAU01021389">
    <property type="protein sequence ID" value="GFY29695.1"/>
    <property type="molecule type" value="Genomic_DNA"/>
</dbReference>
<reference evidence="1" key="1">
    <citation type="submission" date="2020-08" db="EMBL/GenBank/DDBJ databases">
        <title>Multicomponent nature underlies the extraordinary mechanical properties of spider dragline silk.</title>
        <authorList>
            <person name="Kono N."/>
            <person name="Nakamura H."/>
            <person name="Mori M."/>
            <person name="Yoshida Y."/>
            <person name="Ohtoshi R."/>
            <person name="Malay A.D."/>
            <person name="Moran D.A.P."/>
            <person name="Tomita M."/>
            <person name="Numata K."/>
            <person name="Arakawa K."/>
        </authorList>
    </citation>
    <scope>NUCLEOTIDE SEQUENCE</scope>
</reference>
<dbReference type="AlphaFoldDB" id="A0A8X6W7R7"/>
<organism evidence="1 2">
    <name type="scientific">Trichonephila clavipes</name>
    <name type="common">Golden silk orbweaver</name>
    <name type="synonym">Nephila clavipes</name>
    <dbReference type="NCBI Taxonomy" id="2585209"/>
    <lineage>
        <taxon>Eukaryota</taxon>
        <taxon>Metazoa</taxon>
        <taxon>Ecdysozoa</taxon>
        <taxon>Arthropoda</taxon>
        <taxon>Chelicerata</taxon>
        <taxon>Arachnida</taxon>
        <taxon>Araneae</taxon>
        <taxon>Araneomorphae</taxon>
        <taxon>Entelegynae</taxon>
        <taxon>Araneoidea</taxon>
        <taxon>Nephilidae</taxon>
        <taxon>Trichonephila</taxon>
    </lineage>
</organism>
<dbReference type="Proteomes" id="UP000887159">
    <property type="component" value="Unassembled WGS sequence"/>
</dbReference>
<accession>A0A8X6W7R7</accession>
<comment type="caution">
    <text evidence="1">The sequence shown here is derived from an EMBL/GenBank/DDBJ whole genome shotgun (WGS) entry which is preliminary data.</text>
</comment>
<protein>
    <recommendedName>
        <fullName evidence="3">Transposase</fullName>
    </recommendedName>
</protein>
<proteinExistence type="predicted"/>
<dbReference type="Gene3D" id="3.30.420.10">
    <property type="entry name" value="Ribonuclease H-like superfamily/Ribonuclease H"/>
    <property type="match status" value="1"/>
</dbReference>
<name>A0A8X6W7R7_TRICX</name>
<evidence type="ECO:0000313" key="2">
    <source>
        <dbReference type="Proteomes" id="UP000887159"/>
    </source>
</evidence>
<gene>
    <name evidence="1" type="primary">evm_014041</name>
    <name evidence="1" type="ORF">TNCV_1812751</name>
</gene>
<dbReference type="GO" id="GO:0003676">
    <property type="term" value="F:nucleic acid binding"/>
    <property type="evidence" value="ECO:0007669"/>
    <property type="project" value="InterPro"/>
</dbReference>
<dbReference type="InterPro" id="IPR036397">
    <property type="entry name" value="RNaseH_sf"/>
</dbReference>
<keyword evidence="2" id="KW-1185">Reference proteome</keyword>
<evidence type="ECO:0008006" key="3">
    <source>
        <dbReference type="Google" id="ProtNLM"/>
    </source>
</evidence>
<evidence type="ECO:0000313" key="1">
    <source>
        <dbReference type="EMBL" id="GFY29695.1"/>
    </source>
</evidence>
<sequence length="142" mass="16843">MKAKRLNWVKQWRDKDVDFWRSVCFSHESIFKILQNKAQFVRRRCGEKFHSDYVAQTVKHPTKIMIWSVISGKGTGRLYVVKGMMRQDQYKDVLQNRSIPQLEEWFPNGELYIFMQDSSLPYSSVYQSFFSRTKYPSVGLAG</sequence>